<name>A0A955IAZ4_9BACT</name>
<evidence type="ECO:0000313" key="2">
    <source>
        <dbReference type="Proteomes" id="UP000775877"/>
    </source>
</evidence>
<protein>
    <submittedName>
        <fullName evidence="1">Uncharacterized protein</fullName>
    </submittedName>
</protein>
<organism evidence="1 2">
    <name type="scientific">Candidatus Dojkabacteria bacterium</name>
    <dbReference type="NCBI Taxonomy" id="2099670"/>
    <lineage>
        <taxon>Bacteria</taxon>
        <taxon>Candidatus Dojkabacteria</taxon>
    </lineage>
</organism>
<gene>
    <name evidence="1" type="ORF">KC678_01445</name>
</gene>
<accession>A0A955IAZ4</accession>
<reference evidence="1" key="2">
    <citation type="journal article" date="2021" name="Microbiome">
        <title>Successional dynamics and alternative stable states in a saline activated sludge microbial community over 9 years.</title>
        <authorList>
            <person name="Wang Y."/>
            <person name="Ye J."/>
            <person name="Ju F."/>
            <person name="Liu L."/>
            <person name="Boyd J.A."/>
            <person name="Deng Y."/>
            <person name="Parks D.H."/>
            <person name="Jiang X."/>
            <person name="Yin X."/>
            <person name="Woodcroft B.J."/>
            <person name="Tyson G.W."/>
            <person name="Hugenholtz P."/>
            <person name="Polz M.F."/>
            <person name="Zhang T."/>
        </authorList>
    </citation>
    <scope>NUCLEOTIDE SEQUENCE</scope>
    <source>
        <strain evidence="1">HKST-UBA13</strain>
    </source>
</reference>
<comment type="caution">
    <text evidence="1">The sequence shown here is derived from an EMBL/GenBank/DDBJ whole genome shotgun (WGS) entry which is preliminary data.</text>
</comment>
<dbReference type="Proteomes" id="UP000775877">
    <property type="component" value="Unassembled WGS sequence"/>
</dbReference>
<dbReference type="AlphaFoldDB" id="A0A955IAZ4"/>
<evidence type="ECO:0000313" key="1">
    <source>
        <dbReference type="EMBL" id="MCA9380907.1"/>
    </source>
</evidence>
<reference evidence="1" key="1">
    <citation type="submission" date="2020-04" db="EMBL/GenBank/DDBJ databases">
        <authorList>
            <person name="Zhang T."/>
        </authorList>
    </citation>
    <scope>NUCLEOTIDE SEQUENCE</scope>
    <source>
        <strain evidence="1">HKST-UBA13</strain>
    </source>
</reference>
<dbReference type="EMBL" id="JAGQLJ010000027">
    <property type="protein sequence ID" value="MCA9380907.1"/>
    <property type="molecule type" value="Genomic_DNA"/>
</dbReference>
<proteinExistence type="predicted"/>
<sequence>MGILGLLVSVVSTAAQISASRRQARAQREATAISTASQDIRDTLSRRRLAREERIRRARLISGSMTSGGSGSSGELGASFALRSNVDQSIATQTSEALAVNGISAANQRAADAQSSMYAWQAFGNLVSSATDLYKTATS</sequence>